<feature type="compositionally biased region" description="Low complexity" evidence="2">
    <location>
        <begin position="104"/>
        <end position="119"/>
    </location>
</feature>
<accession>A0AAQ3PID7</accession>
<dbReference type="PANTHER" id="PTHR12758:SF19">
    <property type="entry name" value="APOPTOSIS INHIBITOR 5"/>
    <property type="match status" value="1"/>
</dbReference>
<protein>
    <submittedName>
        <fullName evidence="3">Uncharacterized protein</fullName>
    </submittedName>
</protein>
<feature type="region of interest" description="Disordered" evidence="2">
    <location>
        <begin position="102"/>
        <end position="135"/>
    </location>
</feature>
<dbReference type="EMBL" id="CP144700">
    <property type="protein sequence ID" value="WVZ26498.1"/>
    <property type="molecule type" value="Genomic_DNA"/>
</dbReference>
<dbReference type="GO" id="GO:0043067">
    <property type="term" value="P:regulation of programmed cell death"/>
    <property type="evidence" value="ECO:0007669"/>
    <property type="project" value="TreeGrafter"/>
</dbReference>
<dbReference type="GO" id="GO:0005634">
    <property type="term" value="C:nucleus"/>
    <property type="evidence" value="ECO:0007669"/>
    <property type="project" value="TreeGrafter"/>
</dbReference>
<evidence type="ECO:0000313" key="4">
    <source>
        <dbReference type="Proteomes" id="UP001374535"/>
    </source>
</evidence>
<feature type="region of interest" description="Disordered" evidence="2">
    <location>
        <begin position="37"/>
        <end position="58"/>
    </location>
</feature>
<dbReference type="AlphaFoldDB" id="A0AAQ3PID7"/>
<name>A0AAQ3PID7_VIGMU</name>
<organism evidence="3 4">
    <name type="scientific">Vigna mungo</name>
    <name type="common">Black gram</name>
    <name type="synonym">Phaseolus mungo</name>
    <dbReference type="NCBI Taxonomy" id="3915"/>
    <lineage>
        <taxon>Eukaryota</taxon>
        <taxon>Viridiplantae</taxon>
        <taxon>Streptophyta</taxon>
        <taxon>Embryophyta</taxon>
        <taxon>Tracheophyta</taxon>
        <taxon>Spermatophyta</taxon>
        <taxon>Magnoliopsida</taxon>
        <taxon>eudicotyledons</taxon>
        <taxon>Gunneridae</taxon>
        <taxon>Pentapetalae</taxon>
        <taxon>rosids</taxon>
        <taxon>fabids</taxon>
        <taxon>Fabales</taxon>
        <taxon>Fabaceae</taxon>
        <taxon>Papilionoideae</taxon>
        <taxon>50 kb inversion clade</taxon>
        <taxon>NPAAA clade</taxon>
        <taxon>indigoferoid/millettioid clade</taxon>
        <taxon>Phaseoleae</taxon>
        <taxon>Vigna</taxon>
    </lineage>
</organism>
<evidence type="ECO:0000256" key="2">
    <source>
        <dbReference type="SAM" id="MobiDB-lite"/>
    </source>
</evidence>
<dbReference type="Proteomes" id="UP001374535">
    <property type="component" value="Chromosome 1"/>
</dbReference>
<dbReference type="PANTHER" id="PTHR12758">
    <property type="entry name" value="APOPTOSIS INHIBITOR 5-RELATED"/>
    <property type="match status" value="1"/>
</dbReference>
<keyword evidence="4" id="KW-1185">Reference proteome</keyword>
<dbReference type="Pfam" id="PF05918">
    <property type="entry name" value="API5"/>
    <property type="match status" value="1"/>
</dbReference>
<reference evidence="3 4" key="1">
    <citation type="journal article" date="2023" name="Life. Sci Alliance">
        <title>Evolutionary insights into 3D genome organization and epigenetic landscape of Vigna mungo.</title>
        <authorList>
            <person name="Junaid A."/>
            <person name="Singh B."/>
            <person name="Bhatia S."/>
        </authorList>
    </citation>
    <scope>NUCLEOTIDE SEQUENCE [LARGE SCALE GENOMIC DNA]</scope>
    <source>
        <strain evidence="3">Urdbean</strain>
    </source>
</reference>
<evidence type="ECO:0000313" key="3">
    <source>
        <dbReference type="EMBL" id="WVZ26498.1"/>
    </source>
</evidence>
<dbReference type="GO" id="GO:0003729">
    <property type="term" value="F:mRNA binding"/>
    <property type="evidence" value="ECO:0007669"/>
    <property type="project" value="TreeGrafter"/>
</dbReference>
<keyword evidence="1" id="KW-0053">Apoptosis</keyword>
<dbReference type="InterPro" id="IPR008383">
    <property type="entry name" value="API5"/>
</dbReference>
<gene>
    <name evidence="3" type="ORF">V8G54_005042</name>
</gene>
<evidence type="ECO:0000256" key="1">
    <source>
        <dbReference type="ARBA" id="ARBA00022703"/>
    </source>
</evidence>
<sequence>MTSPVNREHMKNQIRLVRAEEFTRATIKKLTQGMDENNKSMAGAKTDEEKEKIKTKKQNATTGLRTCNNILTMTKPLRTKVPSFIGDKRINLSWKEATKTASSNAPAAGAKRPANAANGSNNIVSKKGRGDGGGLQNQLVNRALEGLSAEAGAGVVEEEEEEGIGNFVACDVENIRFLETVPEYE</sequence>
<proteinExistence type="predicted"/>